<dbReference type="PATRIC" id="fig|237258.4.peg.2446"/>
<keyword evidence="3" id="KW-1185">Reference proteome</keyword>
<dbReference type="SUPFAM" id="SSF53335">
    <property type="entry name" value="S-adenosyl-L-methionine-dependent methyltransferases"/>
    <property type="match status" value="1"/>
</dbReference>
<dbReference type="CDD" id="cd02440">
    <property type="entry name" value="AdoMet_MTases"/>
    <property type="match status" value="1"/>
</dbReference>
<keyword evidence="2" id="KW-0808">Transferase</keyword>
<dbReference type="EMBL" id="MKGI01000043">
    <property type="protein sequence ID" value="OEL11415.1"/>
    <property type="molecule type" value="Genomic_DNA"/>
</dbReference>
<gene>
    <name evidence="2" type="ORF">BHF72_2285</name>
</gene>
<feature type="domain" description="Methyltransferase" evidence="1">
    <location>
        <begin position="48"/>
        <end position="168"/>
    </location>
</feature>
<dbReference type="InterPro" id="IPR025714">
    <property type="entry name" value="Methyltranfer_dom"/>
</dbReference>
<dbReference type="OrthoDB" id="8385759at2"/>
<dbReference type="Proteomes" id="UP000095601">
    <property type="component" value="Unassembled WGS sequence"/>
</dbReference>
<evidence type="ECO:0000259" key="1">
    <source>
        <dbReference type="Pfam" id="PF13847"/>
    </source>
</evidence>
<evidence type="ECO:0000313" key="2">
    <source>
        <dbReference type="EMBL" id="OEL11415.1"/>
    </source>
</evidence>
<accession>A0A1E5UFE3</accession>
<dbReference type="RefSeq" id="WP_069798479.1">
    <property type="nucleotide sequence ID" value="NZ_CP034157.1"/>
</dbReference>
<evidence type="ECO:0000313" key="3">
    <source>
        <dbReference type="Proteomes" id="UP000095601"/>
    </source>
</evidence>
<proteinExistence type="predicted"/>
<comment type="caution">
    <text evidence="2">The sequence shown here is derived from an EMBL/GenBank/DDBJ whole genome shotgun (WGS) entry which is preliminary data.</text>
</comment>
<keyword evidence="2" id="KW-0489">Methyltransferase</keyword>
<dbReference type="GO" id="GO:0032259">
    <property type="term" value="P:methylation"/>
    <property type="evidence" value="ECO:0007669"/>
    <property type="project" value="UniProtKB-KW"/>
</dbReference>
<reference evidence="2 3" key="1">
    <citation type="submission" date="2016-09" db="EMBL/GenBank/DDBJ databases">
        <authorList>
            <person name="Capua I."/>
            <person name="De Benedictis P."/>
            <person name="Joannis T."/>
            <person name="Lombin L.H."/>
            <person name="Cattoli G."/>
        </authorList>
    </citation>
    <scope>NUCLEOTIDE SEQUENCE [LARGE SCALE GENOMIC DNA]</scope>
    <source>
        <strain evidence="2 3">NRS-1</strain>
    </source>
</reference>
<dbReference type="AlphaFoldDB" id="A0A1E5UFE3"/>
<name>A0A1E5UFE3_9FLAO</name>
<dbReference type="STRING" id="237258.SAMN04489756_101174"/>
<protein>
    <submittedName>
        <fullName evidence="2">UbiE/COQ5 methyltransferase family protein</fullName>
    </submittedName>
</protein>
<dbReference type="Pfam" id="PF13847">
    <property type="entry name" value="Methyltransf_31"/>
    <property type="match status" value="1"/>
</dbReference>
<organism evidence="2 3">
    <name type="scientific">Cloacibacterium normanense</name>
    <dbReference type="NCBI Taxonomy" id="237258"/>
    <lineage>
        <taxon>Bacteria</taxon>
        <taxon>Pseudomonadati</taxon>
        <taxon>Bacteroidota</taxon>
        <taxon>Flavobacteriia</taxon>
        <taxon>Flavobacteriales</taxon>
        <taxon>Weeksellaceae</taxon>
    </lineage>
</organism>
<dbReference type="InterPro" id="IPR029063">
    <property type="entry name" value="SAM-dependent_MTases_sf"/>
</dbReference>
<sequence>MDYININKNSWNAKVDYHLKSDFYFVEEFIAGRTSLNEPELELLGDIKGKKILHLQCHFGQDSISLARMGAEVTAVDLSDKAIVEARILAEKCGVDVKFIESNVYDLPNVLEEKFDIVFTSYGVIGWLPDLEKWAKVIQHFLKPNGEFIMVEFHPVIWMFDDDFTKIAYDYQSTESIVETYEGTYADREANISQEYVMWNHALSEVFQSLINQNIEIKQFLEYDWSPYACFKHTVEVEKGKYRISKFDKKVPLVFSIKAMNKEFSN</sequence>
<dbReference type="GO" id="GO:0008168">
    <property type="term" value="F:methyltransferase activity"/>
    <property type="evidence" value="ECO:0007669"/>
    <property type="project" value="UniProtKB-KW"/>
</dbReference>
<dbReference type="KEGG" id="cnr:EB819_04680"/>
<dbReference type="Gene3D" id="3.40.50.150">
    <property type="entry name" value="Vaccinia Virus protein VP39"/>
    <property type="match status" value="1"/>
</dbReference>